<proteinExistence type="predicted"/>
<accession>J0P352</accession>
<dbReference type="Gene3D" id="2.180.10.10">
    <property type="entry name" value="RHS repeat-associated core"/>
    <property type="match status" value="1"/>
</dbReference>
<dbReference type="Proteomes" id="UP000005113">
    <property type="component" value="Unassembled WGS sequence"/>
</dbReference>
<evidence type="ECO:0000313" key="2">
    <source>
        <dbReference type="Proteomes" id="UP000005113"/>
    </source>
</evidence>
<evidence type="ECO:0000313" key="1">
    <source>
        <dbReference type="EMBL" id="EJF51842.1"/>
    </source>
</evidence>
<protein>
    <submittedName>
        <fullName evidence="1">RHS repeat-associated core domain protein</fullName>
    </submittedName>
</protein>
<gene>
    <name evidence="1" type="ORF">SapgrDRAFT_0082</name>
</gene>
<sequence length="463" mass="52380">MEELHLYGSARLGILKKRATLKEFQKSLELPGDDLGDLLLFKSSAAPEASSYQQLELGRRRYELSNHLGNVLATVSDKSLGQDSSQTGQADYYLAQVFSASLYYPFGWEMPGRKFVSGEEYRFGFNGKEDDRDWGMQNIQDYGFRLYNPSIGKFLSVDPLSPDYPMLTCYQFAHNCPIAGSDLDGLEFKEEVQVKTKEQTRTKIEIKNKKSLENSVRSKLRKTPRVRTSPKPSLGRGGFIDAGLAVINLFGSGGGRASKDLAHEYDQSEHGEFWNKWQHYGYPLPPANAESFLKWKEKWWNEDVPIESPRKDDQDDEYITLYRGTDNYAEQLAYDDSGLVMSQAAITQMFQSKISTYKTDMHEGLITHFGSIERYALAHGGSVSFLDGVCVNGVDAERTLISFTENKKTAHYFGSSRGGAYMLFEIRVKRSDVIKQPNSKNTEAEYLVPIEVEPLSVEEHGPR</sequence>
<dbReference type="HOGENOM" id="CLU_590367_0_0_10"/>
<name>J0P352_9BACT</name>
<dbReference type="NCBIfam" id="TIGR03696">
    <property type="entry name" value="Rhs_assc_core"/>
    <property type="match status" value="1"/>
</dbReference>
<reference evidence="2" key="1">
    <citation type="journal article" date="2012" name="Stand. Genomic Sci.">
        <title>Permanent draft genome sequence of the gliding predator Saprospira grandis strain Sa g1 (= HR1).</title>
        <authorList>
            <person name="Mavromatis K."/>
            <person name="Chertkov O."/>
            <person name="Lapidus A."/>
            <person name="Nolan M."/>
            <person name="Lucas S."/>
            <person name="Tice H."/>
            <person name="Del Rio T.G."/>
            <person name="Cheng J.F."/>
            <person name="Han C."/>
            <person name="Tapia R."/>
            <person name="Bruce D."/>
            <person name="Goodwin L.A."/>
            <person name="Pitluck S."/>
            <person name="Huntemann M."/>
            <person name="Liolios K."/>
            <person name="Pagani I."/>
            <person name="Ivanova N."/>
            <person name="Mikhailova N."/>
            <person name="Pati A."/>
            <person name="Chen A."/>
            <person name="Palaniappan K."/>
            <person name="Land M."/>
            <person name="Brambilla E.M."/>
            <person name="Rohde M."/>
            <person name="Spring S."/>
            <person name="Goker M."/>
            <person name="Detter J.C."/>
            <person name="Bristow J."/>
            <person name="Eisen J.A."/>
            <person name="Markowitz V."/>
            <person name="Hugenholtz P."/>
            <person name="Kyrpides N.C."/>
            <person name="Klenk H.P."/>
            <person name="Woyke T."/>
        </authorList>
    </citation>
    <scope>NUCLEOTIDE SEQUENCE [LARGE SCALE GENOMIC DNA]</scope>
    <source>
        <strain evidence="2">DSM 2844</strain>
    </source>
</reference>
<dbReference type="AlphaFoldDB" id="J0P352"/>
<organism evidence="1 2">
    <name type="scientific">Saprospira grandis DSM 2844</name>
    <dbReference type="NCBI Taxonomy" id="694433"/>
    <lineage>
        <taxon>Bacteria</taxon>
        <taxon>Pseudomonadati</taxon>
        <taxon>Bacteroidota</taxon>
        <taxon>Saprospiria</taxon>
        <taxon>Saprospirales</taxon>
        <taxon>Saprospiraceae</taxon>
        <taxon>Saprospira</taxon>
    </lineage>
</organism>
<dbReference type="InterPro" id="IPR022385">
    <property type="entry name" value="Rhs_assc_core"/>
</dbReference>
<dbReference type="EMBL" id="JH719942">
    <property type="protein sequence ID" value="EJF51842.1"/>
    <property type="molecule type" value="Genomic_DNA"/>
</dbReference>